<evidence type="ECO:0000313" key="3">
    <source>
        <dbReference type="Proteomes" id="UP001408356"/>
    </source>
</evidence>
<protein>
    <submittedName>
        <fullName evidence="2">Uncharacterized protein</fullName>
    </submittedName>
</protein>
<dbReference type="EMBL" id="JARVKF010000010">
    <property type="protein sequence ID" value="KAK9425908.1"/>
    <property type="molecule type" value="Genomic_DNA"/>
</dbReference>
<feature type="region of interest" description="Disordered" evidence="1">
    <location>
        <begin position="94"/>
        <end position="167"/>
    </location>
</feature>
<evidence type="ECO:0000256" key="1">
    <source>
        <dbReference type="SAM" id="MobiDB-lite"/>
    </source>
</evidence>
<reference evidence="2 3" key="1">
    <citation type="journal article" date="2024" name="J. Plant Pathol.">
        <title>Sequence and assembly of the genome of Seiridium unicorne, isolate CBS 538.82, causal agent of cypress canker disease.</title>
        <authorList>
            <person name="Scali E."/>
            <person name="Rocca G.D."/>
            <person name="Danti R."/>
            <person name="Garbelotto M."/>
            <person name="Barberini S."/>
            <person name="Baroncelli R."/>
            <person name="Emiliani G."/>
        </authorList>
    </citation>
    <scope>NUCLEOTIDE SEQUENCE [LARGE SCALE GENOMIC DNA]</scope>
    <source>
        <strain evidence="2 3">BM-138-508</strain>
    </source>
</reference>
<feature type="compositionally biased region" description="Basic and acidic residues" evidence="1">
    <location>
        <begin position="94"/>
        <end position="123"/>
    </location>
</feature>
<evidence type="ECO:0000313" key="2">
    <source>
        <dbReference type="EMBL" id="KAK9425908.1"/>
    </source>
</evidence>
<organism evidence="2 3">
    <name type="scientific">Seiridium unicorne</name>
    <dbReference type="NCBI Taxonomy" id="138068"/>
    <lineage>
        <taxon>Eukaryota</taxon>
        <taxon>Fungi</taxon>
        <taxon>Dikarya</taxon>
        <taxon>Ascomycota</taxon>
        <taxon>Pezizomycotina</taxon>
        <taxon>Sordariomycetes</taxon>
        <taxon>Xylariomycetidae</taxon>
        <taxon>Amphisphaeriales</taxon>
        <taxon>Sporocadaceae</taxon>
        <taxon>Seiridium</taxon>
    </lineage>
</organism>
<accession>A0ABR2VH18</accession>
<dbReference type="Proteomes" id="UP001408356">
    <property type="component" value="Unassembled WGS sequence"/>
</dbReference>
<proteinExistence type="predicted"/>
<keyword evidence="3" id="KW-1185">Reference proteome</keyword>
<gene>
    <name evidence="2" type="ORF">SUNI508_12801</name>
</gene>
<sequence>MAGKPPRSASSYFDQATYLTIDVIMEKLQEISDERKNMILSSIEEYDRTFDPEVRQLMVDVCELTIRQMDQVNEQVQTIRLRAKTFQDRCYENMRDEKDQLEPQTGRDNDTRKVPTKTKEKSSEASMQVAVPKARTPMATKKTTEPKNVTSEPQRPPPAAQKRATVSATEAFKPQAAPKHAGSDHTQGQLFSQRAFISTDVDLLILRNKEGKIAKYVMVNGLKTDTKYMHPYLVLGDDWQNLPSSESDCLVLTDSKTNEGILRKVWKNLRGWKLNLIKLHHEEEPHLVEQWDEGHQICQWFENPGLDTDITANPDSAANSLEYAIYKRTDKKPEKAIIRSRVVLVVIAKDGYPYYDGLTMEPVKATEKDIAMLFNDLELIVLAQILQRFRSSGPKNTHDLTNPAKKRGPVRLLRSTFG</sequence>
<name>A0ABR2VH18_9PEZI</name>
<comment type="caution">
    <text evidence="2">The sequence shown here is derived from an EMBL/GenBank/DDBJ whole genome shotgun (WGS) entry which is preliminary data.</text>
</comment>